<name>W0DKY2_9GAMM</name>
<evidence type="ECO:0000256" key="1">
    <source>
        <dbReference type="ARBA" id="ARBA00010835"/>
    </source>
</evidence>
<dbReference type="PANTHER" id="PTHR47814">
    <property type="entry name" value="PEPTIDYL-TRNA HYDROLASE ARFB"/>
    <property type="match status" value="1"/>
</dbReference>
<dbReference type="Gene3D" id="3.30.160.20">
    <property type="match status" value="1"/>
</dbReference>
<evidence type="ECO:0000313" key="4">
    <source>
        <dbReference type="EMBL" id="AHE99116.1"/>
    </source>
</evidence>
<dbReference type="STRING" id="713585.THITH_13565"/>
<dbReference type="GO" id="GO:0043022">
    <property type="term" value="F:ribosome binding"/>
    <property type="evidence" value="ECO:0007669"/>
    <property type="project" value="TreeGrafter"/>
</dbReference>
<dbReference type="HOGENOM" id="CLU_089470_3_2_6"/>
<feature type="region of interest" description="Disordered" evidence="2">
    <location>
        <begin position="99"/>
        <end position="143"/>
    </location>
</feature>
<dbReference type="InterPro" id="IPR000352">
    <property type="entry name" value="Pep_chain_release_fac_I"/>
</dbReference>
<dbReference type="InterPro" id="IPR045853">
    <property type="entry name" value="Pep_chain_release_fac_I_sf"/>
</dbReference>
<gene>
    <name evidence="4" type="ORF">THITH_13565</name>
</gene>
<comment type="similarity">
    <text evidence="1">Belongs to the prokaryotic/mitochondrial release factor family.</text>
</comment>
<evidence type="ECO:0000259" key="3">
    <source>
        <dbReference type="PROSITE" id="PS00745"/>
    </source>
</evidence>
<feature type="compositionally biased region" description="Basic residues" evidence="2">
    <location>
        <begin position="121"/>
        <end position="136"/>
    </location>
</feature>
<proteinExistence type="inferred from homology"/>
<dbReference type="GO" id="GO:0004045">
    <property type="term" value="F:peptidyl-tRNA hydrolase activity"/>
    <property type="evidence" value="ECO:0007669"/>
    <property type="project" value="TreeGrafter"/>
</dbReference>
<dbReference type="KEGG" id="tti:THITH_13565"/>
<dbReference type="GO" id="GO:0072344">
    <property type="term" value="P:rescue of stalled ribosome"/>
    <property type="evidence" value="ECO:0007669"/>
    <property type="project" value="TreeGrafter"/>
</dbReference>
<dbReference type="NCBIfam" id="NF006718">
    <property type="entry name" value="PRK09256.1"/>
    <property type="match status" value="1"/>
</dbReference>
<dbReference type="Pfam" id="PF00472">
    <property type="entry name" value="RF-1"/>
    <property type="match status" value="1"/>
</dbReference>
<evidence type="ECO:0000256" key="2">
    <source>
        <dbReference type="SAM" id="MobiDB-lite"/>
    </source>
</evidence>
<dbReference type="AlphaFoldDB" id="W0DKY2"/>
<feature type="domain" description="Prokaryotic-type class I peptide chain release factors" evidence="3">
    <location>
        <begin position="21"/>
        <end position="37"/>
    </location>
</feature>
<dbReference type="Proteomes" id="UP000005289">
    <property type="component" value="Chromosome"/>
</dbReference>
<organism evidence="4 5">
    <name type="scientific">Thioalkalivibrio paradoxus ARh 1</name>
    <dbReference type="NCBI Taxonomy" id="713585"/>
    <lineage>
        <taxon>Bacteria</taxon>
        <taxon>Pseudomonadati</taxon>
        <taxon>Pseudomonadota</taxon>
        <taxon>Gammaproteobacteria</taxon>
        <taxon>Chromatiales</taxon>
        <taxon>Ectothiorhodospiraceae</taxon>
        <taxon>Thioalkalivibrio</taxon>
    </lineage>
</organism>
<dbReference type="SUPFAM" id="SSF75620">
    <property type="entry name" value="Release factor"/>
    <property type="match status" value="1"/>
</dbReference>
<accession>W0DKY2</accession>
<keyword evidence="5" id="KW-1185">Reference proteome</keyword>
<dbReference type="GO" id="GO:0003747">
    <property type="term" value="F:translation release factor activity"/>
    <property type="evidence" value="ECO:0007669"/>
    <property type="project" value="InterPro"/>
</dbReference>
<reference evidence="4 5" key="1">
    <citation type="submission" date="2013-12" db="EMBL/GenBank/DDBJ databases">
        <authorList>
            <consortium name="DOE Joint Genome Institute"/>
            <person name="Muyzer G."/>
            <person name="Huntemann M."/>
            <person name="Han J."/>
            <person name="Chen A."/>
            <person name="Kyrpides N."/>
            <person name="Mavromatis K."/>
            <person name="Markowitz V."/>
            <person name="Palaniappan K."/>
            <person name="Ivanova N."/>
            <person name="Schaumberg A."/>
            <person name="Pati A."/>
            <person name="Liolios K."/>
            <person name="Nordberg H.P."/>
            <person name="Cantor M.N."/>
            <person name="Hua S.X."/>
            <person name="Woyke T."/>
        </authorList>
    </citation>
    <scope>NUCLEOTIDE SEQUENCE [LARGE SCALE GENOMIC DNA]</scope>
    <source>
        <strain evidence="4 5">ARh 1</strain>
    </source>
</reference>
<sequence length="143" mass="16501">MIAVGPDFELPDEDLEFRFKRSTGPGGQHVNKTDSAVELRFRVHACAALKPETRDRLCRIARKRISREGVLIIHAQRFRSQERNREDALARLAELLREAERPPAPRIPTRPTRASRERRLSGKKARGQRKQGRGRMRWPSDDG</sequence>
<protein>
    <submittedName>
        <fullName evidence="4">Peptide chain release factor I</fullName>
    </submittedName>
</protein>
<evidence type="ECO:0000313" key="5">
    <source>
        <dbReference type="Proteomes" id="UP000005289"/>
    </source>
</evidence>
<dbReference type="EMBL" id="CP007029">
    <property type="protein sequence ID" value="AHE99116.1"/>
    <property type="molecule type" value="Genomic_DNA"/>
</dbReference>
<dbReference type="PANTHER" id="PTHR47814:SF1">
    <property type="entry name" value="PEPTIDYL-TRNA HYDROLASE ARFB"/>
    <property type="match status" value="1"/>
</dbReference>
<dbReference type="PROSITE" id="PS00745">
    <property type="entry name" value="RF_PROK_I"/>
    <property type="match status" value="1"/>
</dbReference>